<dbReference type="SMART" id="SM00856">
    <property type="entry name" value="PMEI"/>
    <property type="match status" value="1"/>
</dbReference>
<dbReference type="CDD" id="cd15798">
    <property type="entry name" value="PMEI-like_3"/>
    <property type="match status" value="1"/>
</dbReference>
<proteinExistence type="predicted"/>
<dbReference type="PANTHER" id="PTHR31080:SF87">
    <property type="entry name" value="PECTINESTERASE INHIBITOR 7"/>
    <property type="match status" value="1"/>
</dbReference>
<dbReference type="Proteomes" id="UP001370490">
    <property type="component" value="Unassembled WGS sequence"/>
</dbReference>
<comment type="caution">
    <text evidence="4">The sequence shown here is derived from an EMBL/GenBank/DDBJ whole genome shotgun (WGS) entry which is preliminary data.</text>
</comment>
<dbReference type="FunFam" id="1.20.140.40:FF:000005">
    <property type="entry name" value="Pectin methylesterase inhibitor 1"/>
    <property type="match status" value="1"/>
</dbReference>
<dbReference type="EMBL" id="JBAMMX010000007">
    <property type="protein sequence ID" value="KAK6936333.1"/>
    <property type="molecule type" value="Genomic_DNA"/>
</dbReference>
<dbReference type="InterPro" id="IPR006501">
    <property type="entry name" value="Pectinesterase_inhib_dom"/>
</dbReference>
<dbReference type="InterPro" id="IPR051955">
    <property type="entry name" value="PME_Inhibitor"/>
</dbReference>
<dbReference type="PANTHER" id="PTHR31080">
    <property type="entry name" value="PECTINESTERASE INHIBITOR-LIKE"/>
    <property type="match status" value="1"/>
</dbReference>
<keyword evidence="1 2" id="KW-0732">Signal</keyword>
<protein>
    <submittedName>
        <fullName evidence="4">Pectinesterase inhibitor domain</fullName>
    </submittedName>
</protein>
<feature type="signal peptide" evidence="2">
    <location>
        <begin position="1"/>
        <end position="25"/>
    </location>
</feature>
<accession>A0AAN8ZJG6</accession>
<dbReference type="InterPro" id="IPR035513">
    <property type="entry name" value="Invertase/methylesterase_inhib"/>
</dbReference>
<feature type="domain" description="Pectinesterase inhibitor" evidence="3">
    <location>
        <begin position="33"/>
        <end position="192"/>
    </location>
</feature>
<dbReference type="SUPFAM" id="SSF101148">
    <property type="entry name" value="Plant invertase/pectin methylesterase inhibitor"/>
    <property type="match status" value="1"/>
</dbReference>
<evidence type="ECO:0000256" key="2">
    <source>
        <dbReference type="SAM" id="SignalP"/>
    </source>
</evidence>
<sequence>MARLSISLLLLVMVSILYVCSPAESAPSSKSTSATNFIKASCKVTRYPALCVQSLTPYGTAIQHSRKELAHTALAVSLARAQSMKQFVTKLTKFKGLKHREYEAIKDCAEEISDTIDQISNSVQELKSMGRANGQDFSWHMSNVETWVSAALTDENTCFDGFAGRAMDGRIKNSVRARVTNVAQVTSNALALVNQFAARH</sequence>
<dbReference type="Gene3D" id="1.20.140.40">
    <property type="entry name" value="Invertase/pectin methylesterase inhibitor family protein"/>
    <property type="match status" value="1"/>
</dbReference>
<keyword evidence="5" id="KW-1185">Reference proteome</keyword>
<evidence type="ECO:0000313" key="4">
    <source>
        <dbReference type="EMBL" id="KAK6936333.1"/>
    </source>
</evidence>
<dbReference type="GO" id="GO:0046910">
    <property type="term" value="F:pectinesterase inhibitor activity"/>
    <property type="evidence" value="ECO:0007669"/>
    <property type="project" value="UniProtKB-ARBA"/>
</dbReference>
<reference evidence="4 5" key="1">
    <citation type="submission" date="2023-12" db="EMBL/GenBank/DDBJ databases">
        <title>A high-quality genome assembly for Dillenia turbinata (Dilleniales).</title>
        <authorList>
            <person name="Chanderbali A."/>
        </authorList>
    </citation>
    <scope>NUCLEOTIDE SEQUENCE [LARGE SCALE GENOMIC DNA]</scope>
    <source>
        <strain evidence="4">LSX21</strain>
        <tissue evidence="4">Leaf</tissue>
    </source>
</reference>
<evidence type="ECO:0000259" key="3">
    <source>
        <dbReference type="SMART" id="SM00856"/>
    </source>
</evidence>
<organism evidence="4 5">
    <name type="scientific">Dillenia turbinata</name>
    <dbReference type="NCBI Taxonomy" id="194707"/>
    <lineage>
        <taxon>Eukaryota</taxon>
        <taxon>Viridiplantae</taxon>
        <taxon>Streptophyta</taxon>
        <taxon>Embryophyta</taxon>
        <taxon>Tracheophyta</taxon>
        <taxon>Spermatophyta</taxon>
        <taxon>Magnoliopsida</taxon>
        <taxon>eudicotyledons</taxon>
        <taxon>Gunneridae</taxon>
        <taxon>Pentapetalae</taxon>
        <taxon>Dilleniales</taxon>
        <taxon>Dilleniaceae</taxon>
        <taxon>Dillenia</taxon>
    </lineage>
</organism>
<evidence type="ECO:0000313" key="5">
    <source>
        <dbReference type="Proteomes" id="UP001370490"/>
    </source>
</evidence>
<dbReference type="AlphaFoldDB" id="A0AAN8ZJG6"/>
<evidence type="ECO:0000256" key="1">
    <source>
        <dbReference type="ARBA" id="ARBA00022729"/>
    </source>
</evidence>
<name>A0AAN8ZJG6_9MAGN</name>
<dbReference type="NCBIfam" id="TIGR01614">
    <property type="entry name" value="PME_inhib"/>
    <property type="match status" value="1"/>
</dbReference>
<feature type="chain" id="PRO_5042949577" evidence="2">
    <location>
        <begin position="26"/>
        <end position="200"/>
    </location>
</feature>
<gene>
    <name evidence="4" type="ORF">RJ641_033363</name>
</gene>
<dbReference type="Pfam" id="PF04043">
    <property type="entry name" value="PMEI"/>
    <property type="match status" value="1"/>
</dbReference>